<dbReference type="RefSeq" id="WP_128794843.1">
    <property type="nucleotide sequence ID" value="NZ_CP034669.1"/>
</dbReference>
<dbReference type="EMBL" id="CP034669">
    <property type="protein sequence ID" value="QAT82520.1"/>
    <property type="molecule type" value="Genomic_DNA"/>
</dbReference>
<sequence>MGSDAYLEEIQQLRADDAQGALNLVDRARKQADLSVEELTRLAHALDERKQRIAALTLLEEALRREPTAAEPAYTLAMLYLEQQQDARAVEVLKPVLAAQPDHDKANLTLAMALAKTEPSQARAHAARAAKSPDEDVRAQAQELEKVLAEHASR</sequence>
<dbReference type="AlphaFoldDB" id="A0A410RKU0"/>
<accession>A0A410RKU0</accession>
<feature type="region of interest" description="Disordered" evidence="2">
    <location>
        <begin position="118"/>
        <end position="138"/>
    </location>
</feature>
<dbReference type="Gene3D" id="1.25.40.10">
    <property type="entry name" value="Tetratricopeptide repeat domain"/>
    <property type="match status" value="1"/>
</dbReference>
<keyword evidence="3" id="KW-0378">Hydrolase</keyword>
<dbReference type="InterPro" id="IPR011990">
    <property type="entry name" value="TPR-like_helical_dom_sf"/>
</dbReference>
<gene>
    <name evidence="3" type="primary">bepA_3</name>
    <name evidence="3" type="ORF">EJ065_0915</name>
</gene>
<name>A0A410RKU0_CORCK</name>
<dbReference type="Proteomes" id="UP000288758">
    <property type="component" value="Chromosome"/>
</dbReference>
<dbReference type="PROSITE" id="PS50005">
    <property type="entry name" value="TPR"/>
    <property type="match status" value="1"/>
</dbReference>
<evidence type="ECO:0000256" key="2">
    <source>
        <dbReference type="SAM" id="MobiDB-lite"/>
    </source>
</evidence>
<proteinExistence type="predicted"/>
<feature type="repeat" description="TPR" evidence="1">
    <location>
        <begin position="70"/>
        <end position="103"/>
    </location>
</feature>
<protein>
    <submittedName>
        <fullName evidence="3">Beta-barrel assembly-enhancing protease</fullName>
    </submittedName>
</protein>
<evidence type="ECO:0000313" key="4">
    <source>
        <dbReference type="Proteomes" id="UP000288758"/>
    </source>
</evidence>
<dbReference type="GO" id="GO:0006508">
    <property type="term" value="P:proteolysis"/>
    <property type="evidence" value="ECO:0007669"/>
    <property type="project" value="UniProtKB-KW"/>
</dbReference>
<dbReference type="InterPro" id="IPR019734">
    <property type="entry name" value="TPR_rpt"/>
</dbReference>
<dbReference type="Pfam" id="PF14559">
    <property type="entry name" value="TPR_19"/>
    <property type="match status" value="1"/>
</dbReference>
<dbReference type="GO" id="GO:0008233">
    <property type="term" value="F:peptidase activity"/>
    <property type="evidence" value="ECO:0007669"/>
    <property type="project" value="UniProtKB-KW"/>
</dbReference>
<evidence type="ECO:0000313" key="3">
    <source>
        <dbReference type="EMBL" id="QAT82520.1"/>
    </source>
</evidence>
<organism evidence="3 4">
    <name type="scientific">Corallococcus coralloides</name>
    <name type="common">Myxococcus coralloides</name>
    <dbReference type="NCBI Taxonomy" id="184914"/>
    <lineage>
        <taxon>Bacteria</taxon>
        <taxon>Pseudomonadati</taxon>
        <taxon>Myxococcota</taxon>
        <taxon>Myxococcia</taxon>
        <taxon>Myxococcales</taxon>
        <taxon>Cystobacterineae</taxon>
        <taxon>Myxococcaceae</taxon>
        <taxon>Corallococcus</taxon>
    </lineage>
</organism>
<keyword evidence="3" id="KW-0645">Protease</keyword>
<dbReference type="SUPFAM" id="SSF48452">
    <property type="entry name" value="TPR-like"/>
    <property type="match status" value="1"/>
</dbReference>
<evidence type="ECO:0000256" key="1">
    <source>
        <dbReference type="PROSITE-ProRule" id="PRU00339"/>
    </source>
</evidence>
<reference evidence="3 4" key="1">
    <citation type="submission" date="2018-12" db="EMBL/GenBank/DDBJ databases">
        <title>Complete Genome Sequence of the Corallopyronin A producing Myxobacterium Corallococcus coralloides B035.</title>
        <authorList>
            <person name="Bouhired S.M."/>
            <person name="Rupp O."/>
            <person name="Blom J."/>
            <person name="Schaeberle T.F."/>
            <person name="Kehraus S."/>
            <person name="Schiefer A."/>
            <person name="Pfarr K."/>
            <person name="Goesmann A."/>
            <person name="Hoerauf A."/>
            <person name="Koenig G.M."/>
        </authorList>
    </citation>
    <scope>NUCLEOTIDE SEQUENCE [LARGE SCALE GENOMIC DNA]</scope>
    <source>
        <strain evidence="3 4">B035</strain>
    </source>
</reference>
<keyword evidence="1" id="KW-0802">TPR repeat</keyword>